<dbReference type="InParanoid" id="G1SHU4"/>
<reference evidence="1" key="2">
    <citation type="submission" date="2025-08" db="UniProtKB">
        <authorList>
            <consortium name="Ensembl"/>
        </authorList>
    </citation>
    <scope>IDENTIFICATION</scope>
    <source>
        <strain evidence="1">Thorbecke</strain>
    </source>
</reference>
<dbReference type="eggNOG" id="ENOG502TD3A">
    <property type="taxonomic scope" value="Eukaryota"/>
</dbReference>
<keyword evidence="2" id="KW-1185">Reference proteome</keyword>
<sequence>MRKTYLPRTVQRSSAVHTTSVSTSRLLTAQMATIRDAFTSSSAAAPPAAAATPAAAAAREDAAAGACPPSTSDSSTVAVAVSAGSPWSFTSTSSRWRAKSASSRLRVVLISPVYSPTRNGSACTRPLSACTDT</sequence>
<evidence type="ECO:0000313" key="1">
    <source>
        <dbReference type="Ensembl" id="ENSOCUP00000002222.3"/>
    </source>
</evidence>
<accession>G1SHU4</accession>
<dbReference type="AlphaFoldDB" id="G1SHU4"/>
<dbReference type="Ensembl" id="ENSOCUT00000002574.3">
    <property type="protein sequence ID" value="ENSOCUP00000002222.3"/>
    <property type="gene ID" value="ENSOCUG00000002575.3"/>
</dbReference>
<dbReference type="HOGENOM" id="CLU_2533456_0_0_1"/>
<reference evidence="1" key="3">
    <citation type="submission" date="2025-09" db="UniProtKB">
        <authorList>
            <consortium name="Ensembl"/>
        </authorList>
    </citation>
    <scope>IDENTIFICATION</scope>
    <source>
        <strain evidence="1">Thorbecke</strain>
    </source>
</reference>
<proteinExistence type="predicted"/>
<dbReference type="Proteomes" id="UP000001811">
    <property type="component" value="Chromosome 3"/>
</dbReference>
<name>G1SHU4_RABIT</name>
<dbReference type="GeneTree" id="ENSGT00390000008200"/>
<reference evidence="1 2" key="1">
    <citation type="journal article" date="2011" name="Nature">
        <title>A high-resolution map of human evolutionary constraint using 29 mammals.</title>
        <authorList>
            <person name="Lindblad-Toh K."/>
            <person name="Garber M."/>
            <person name="Zuk O."/>
            <person name="Lin M.F."/>
            <person name="Parker B.J."/>
            <person name="Washietl S."/>
            <person name="Kheradpour P."/>
            <person name="Ernst J."/>
            <person name="Jordan G."/>
            <person name="Mauceli E."/>
            <person name="Ward L.D."/>
            <person name="Lowe C.B."/>
            <person name="Holloway A.K."/>
            <person name="Clamp M."/>
            <person name="Gnerre S."/>
            <person name="Alfoldi J."/>
            <person name="Beal K."/>
            <person name="Chang J."/>
            <person name="Clawson H."/>
            <person name="Cuff J."/>
            <person name="Di Palma F."/>
            <person name="Fitzgerald S."/>
            <person name="Flicek P."/>
            <person name="Guttman M."/>
            <person name="Hubisz M.J."/>
            <person name="Jaffe D.B."/>
            <person name="Jungreis I."/>
            <person name="Kent W.J."/>
            <person name="Kostka D."/>
            <person name="Lara M."/>
            <person name="Martins A.L."/>
            <person name="Massingham T."/>
            <person name="Moltke I."/>
            <person name="Raney B.J."/>
            <person name="Rasmussen M.D."/>
            <person name="Robinson J."/>
            <person name="Stark A."/>
            <person name="Vilella A.J."/>
            <person name="Wen J."/>
            <person name="Xie X."/>
            <person name="Zody M.C."/>
            <person name="Baldwin J."/>
            <person name="Bloom T."/>
            <person name="Chin C.W."/>
            <person name="Heiman D."/>
            <person name="Nicol R."/>
            <person name="Nusbaum C."/>
            <person name="Young S."/>
            <person name="Wilkinson J."/>
            <person name="Worley K.C."/>
            <person name="Kovar C.L."/>
            <person name="Muzny D.M."/>
            <person name="Gibbs R.A."/>
            <person name="Cree A."/>
            <person name="Dihn H.H."/>
            <person name="Fowler G."/>
            <person name="Jhangiani S."/>
            <person name="Joshi V."/>
            <person name="Lee S."/>
            <person name="Lewis L.R."/>
            <person name="Nazareth L.V."/>
            <person name="Okwuonu G."/>
            <person name="Santibanez J."/>
            <person name="Warren W.C."/>
            <person name="Mardis E.R."/>
            <person name="Weinstock G.M."/>
            <person name="Wilson R.K."/>
            <person name="Delehaunty K."/>
            <person name="Dooling D."/>
            <person name="Fronik C."/>
            <person name="Fulton L."/>
            <person name="Fulton B."/>
            <person name="Graves T."/>
            <person name="Minx P."/>
            <person name="Sodergren E."/>
            <person name="Birney E."/>
            <person name="Margulies E.H."/>
            <person name="Herrero J."/>
            <person name="Green E.D."/>
            <person name="Haussler D."/>
            <person name="Siepel A."/>
            <person name="Goldman N."/>
            <person name="Pollard K.S."/>
            <person name="Pedersen J.S."/>
            <person name="Lander E.S."/>
            <person name="Kellis M."/>
        </authorList>
    </citation>
    <scope>NUCLEOTIDE SEQUENCE [LARGE SCALE GENOMIC DNA]</scope>
    <source>
        <strain evidence="1 2">Thorbecke inbred</strain>
    </source>
</reference>
<dbReference type="EMBL" id="AAGW02027688">
    <property type="status" value="NOT_ANNOTATED_CDS"/>
    <property type="molecule type" value="Genomic_DNA"/>
</dbReference>
<organism evidence="1 2">
    <name type="scientific">Oryctolagus cuniculus</name>
    <name type="common">Rabbit</name>
    <dbReference type="NCBI Taxonomy" id="9986"/>
    <lineage>
        <taxon>Eukaryota</taxon>
        <taxon>Metazoa</taxon>
        <taxon>Chordata</taxon>
        <taxon>Craniata</taxon>
        <taxon>Vertebrata</taxon>
        <taxon>Euteleostomi</taxon>
        <taxon>Mammalia</taxon>
        <taxon>Eutheria</taxon>
        <taxon>Euarchontoglires</taxon>
        <taxon>Glires</taxon>
        <taxon>Lagomorpha</taxon>
        <taxon>Leporidae</taxon>
        <taxon>Oryctolagus</taxon>
    </lineage>
</organism>
<protein>
    <submittedName>
        <fullName evidence="1">Uncharacterized protein</fullName>
    </submittedName>
</protein>
<evidence type="ECO:0000313" key="2">
    <source>
        <dbReference type="Proteomes" id="UP000001811"/>
    </source>
</evidence>